<dbReference type="InterPro" id="IPR046342">
    <property type="entry name" value="CBS_dom_sf"/>
</dbReference>
<evidence type="ECO:0000256" key="2">
    <source>
        <dbReference type="PROSITE-ProRule" id="PRU00703"/>
    </source>
</evidence>
<proteinExistence type="predicted"/>
<evidence type="ECO:0000313" key="4">
    <source>
        <dbReference type="EMBL" id="OON81250.1"/>
    </source>
</evidence>
<reference evidence="4 5" key="1">
    <citation type="submission" date="2017-02" db="EMBL/GenBank/DDBJ databases">
        <title>Draft Genome Sequence of Streptomyces tsukubaensis F601, a Producer of the immunosuppressant tacrolimus FK506.</title>
        <authorList>
            <person name="Zong G."/>
            <person name="Zhong C."/>
            <person name="Fu J."/>
            <person name="Qin R."/>
            <person name="Cao G."/>
        </authorList>
    </citation>
    <scope>NUCLEOTIDE SEQUENCE [LARGE SCALE GENOMIC DNA]</scope>
    <source>
        <strain evidence="4 5">F601</strain>
    </source>
</reference>
<dbReference type="AlphaFoldDB" id="A0A1V4ACR5"/>
<keyword evidence="4" id="KW-0808">Transferase</keyword>
<organism evidence="4 5">
    <name type="scientific">Streptomyces tsukubensis</name>
    <dbReference type="NCBI Taxonomy" id="83656"/>
    <lineage>
        <taxon>Bacteria</taxon>
        <taxon>Bacillati</taxon>
        <taxon>Actinomycetota</taxon>
        <taxon>Actinomycetes</taxon>
        <taxon>Kitasatosporales</taxon>
        <taxon>Streptomycetaceae</taxon>
        <taxon>Streptomyces</taxon>
    </lineage>
</organism>
<name>A0A1V4ACR5_9ACTN</name>
<dbReference type="SMART" id="SM00116">
    <property type="entry name" value="CBS"/>
    <property type="match status" value="2"/>
</dbReference>
<keyword evidence="5" id="KW-1185">Reference proteome</keyword>
<dbReference type="Proteomes" id="UP000190539">
    <property type="component" value="Unassembled WGS sequence"/>
</dbReference>
<keyword evidence="1 2" id="KW-0129">CBS domain</keyword>
<dbReference type="STRING" id="83656.B1H18_07765"/>
<protein>
    <submittedName>
        <fullName evidence="4">Histidine kinase</fullName>
    </submittedName>
</protein>
<evidence type="ECO:0000259" key="3">
    <source>
        <dbReference type="PROSITE" id="PS51371"/>
    </source>
</evidence>
<dbReference type="InterPro" id="IPR051257">
    <property type="entry name" value="Diverse_CBS-Domain"/>
</dbReference>
<dbReference type="SUPFAM" id="SSF54631">
    <property type="entry name" value="CBS-domain pair"/>
    <property type="match status" value="1"/>
</dbReference>
<dbReference type="Gene3D" id="3.10.580.10">
    <property type="entry name" value="CBS-domain"/>
    <property type="match status" value="1"/>
</dbReference>
<feature type="domain" description="CBS" evidence="3">
    <location>
        <begin position="7"/>
        <end position="63"/>
    </location>
</feature>
<dbReference type="PROSITE" id="PS51371">
    <property type="entry name" value="CBS"/>
    <property type="match status" value="2"/>
</dbReference>
<sequence>MLVRDAMSTVVLTIGPTHTLRQAAGLMSARRVGAAIVLDPDTSGLGILTERDILNSLGTGQDPDTEPAGRHTTTDVVFAAPGWTLDDAAKAMSRGGFRHLVVLDDRGPVGVVSVRDILRCWSQAGIRPPADFTAEPRAGTMTP</sequence>
<dbReference type="Pfam" id="PF00571">
    <property type="entry name" value="CBS"/>
    <property type="match status" value="2"/>
</dbReference>
<gene>
    <name evidence="4" type="ORF">B1H18_07765</name>
</gene>
<dbReference type="EMBL" id="MVFC01000004">
    <property type="protein sequence ID" value="OON81250.1"/>
    <property type="molecule type" value="Genomic_DNA"/>
</dbReference>
<feature type="domain" description="CBS" evidence="3">
    <location>
        <begin position="72"/>
        <end position="129"/>
    </location>
</feature>
<accession>A0A1V4ACR5</accession>
<dbReference type="OrthoDB" id="9807125at2"/>
<dbReference type="InterPro" id="IPR000644">
    <property type="entry name" value="CBS_dom"/>
</dbReference>
<evidence type="ECO:0000256" key="1">
    <source>
        <dbReference type="ARBA" id="ARBA00023122"/>
    </source>
</evidence>
<dbReference type="GO" id="GO:0016301">
    <property type="term" value="F:kinase activity"/>
    <property type="evidence" value="ECO:0007669"/>
    <property type="project" value="UniProtKB-KW"/>
</dbReference>
<dbReference type="PANTHER" id="PTHR43080:SF2">
    <property type="entry name" value="CBS DOMAIN-CONTAINING PROTEIN"/>
    <property type="match status" value="1"/>
</dbReference>
<evidence type="ECO:0000313" key="5">
    <source>
        <dbReference type="Proteomes" id="UP000190539"/>
    </source>
</evidence>
<dbReference type="PANTHER" id="PTHR43080">
    <property type="entry name" value="CBS DOMAIN-CONTAINING PROTEIN CBSX3, MITOCHONDRIAL"/>
    <property type="match status" value="1"/>
</dbReference>
<comment type="caution">
    <text evidence="4">The sequence shown here is derived from an EMBL/GenBank/DDBJ whole genome shotgun (WGS) entry which is preliminary data.</text>
</comment>
<dbReference type="RefSeq" id="WP_077966103.1">
    <property type="nucleotide sequence ID" value="NZ_CP045178.1"/>
</dbReference>
<keyword evidence="4" id="KW-0418">Kinase</keyword>